<dbReference type="Proteomes" id="UP000789759">
    <property type="component" value="Unassembled WGS sequence"/>
</dbReference>
<gene>
    <name evidence="1" type="ORF">CPELLU_LOCUS13635</name>
</gene>
<reference evidence="1" key="1">
    <citation type="submission" date="2021-06" db="EMBL/GenBank/DDBJ databases">
        <authorList>
            <person name="Kallberg Y."/>
            <person name="Tangrot J."/>
            <person name="Rosling A."/>
        </authorList>
    </citation>
    <scope>NUCLEOTIDE SEQUENCE</scope>
    <source>
        <strain evidence="1">FL966</strain>
    </source>
</reference>
<sequence>MSNKELSKTNNLSESDINISQSYHYKEDNTSQDFLDEITEKLCDLYIEEERKGNLAPSILGYCYISLATRTIPNM</sequence>
<evidence type="ECO:0000313" key="1">
    <source>
        <dbReference type="EMBL" id="CAG8733319.1"/>
    </source>
</evidence>
<protein>
    <submittedName>
        <fullName evidence="1">20983_t:CDS:1</fullName>
    </submittedName>
</protein>
<organism evidence="1 2">
    <name type="scientific">Cetraspora pellucida</name>
    <dbReference type="NCBI Taxonomy" id="1433469"/>
    <lineage>
        <taxon>Eukaryota</taxon>
        <taxon>Fungi</taxon>
        <taxon>Fungi incertae sedis</taxon>
        <taxon>Mucoromycota</taxon>
        <taxon>Glomeromycotina</taxon>
        <taxon>Glomeromycetes</taxon>
        <taxon>Diversisporales</taxon>
        <taxon>Gigasporaceae</taxon>
        <taxon>Cetraspora</taxon>
    </lineage>
</organism>
<feature type="non-terminal residue" evidence="1">
    <location>
        <position position="75"/>
    </location>
</feature>
<dbReference type="EMBL" id="CAJVQA010014802">
    <property type="protein sequence ID" value="CAG8733319.1"/>
    <property type="molecule type" value="Genomic_DNA"/>
</dbReference>
<accession>A0A9N9IH29</accession>
<keyword evidence="2" id="KW-1185">Reference proteome</keyword>
<name>A0A9N9IH29_9GLOM</name>
<proteinExistence type="predicted"/>
<evidence type="ECO:0000313" key="2">
    <source>
        <dbReference type="Proteomes" id="UP000789759"/>
    </source>
</evidence>
<dbReference type="AlphaFoldDB" id="A0A9N9IH29"/>
<comment type="caution">
    <text evidence="1">The sequence shown here is derived from an EMBL/GenBank/DDBJ whole genome shotgun (WGS) entry which is preliminary data.</text>
</comment>